<evidence type="ECO:0000256" key="5">
    <source>
        <dbReference type="SAM" id="Phobius"/>
    </source>
</evidence>
<feature type="transmembrane region" description="Helical" evidence="5">
    <location>
        <begin position="128"/>
        <end position="158"/>
    </location>
</feature>
<proteinExistence type="predicted"/>
<organism evidence="7">
    <name type="scientific">hydrothermal vent metagenome</name>
    <dbReference type="NCBI Taxonomy" id="652676"/>
    <lineage>
        <taxon>unclassified sequences</taxon>
        <taxon>metagenomes</taxon>
        <taxon>ecological metagenomes</taxon>
    </lineage>
</organism>
<dbReference type="EMBL" id="UOGH01000241">
    <property type="protein sequence ID" value="VAX32209.1"/>
    <property type="molecule type" value="Genomic_DNA"/>
</dbReference>
<dbReference type="PANTHER" id="PTHR43310:SF1">
    <property type="entry name" value="SULFATE TRANSPORTER YBAR-RELATED"/>
    <property type="match status" value="1"/>
</dbReference>
<dbReference type="InterPro" id="IPR011547">
    <property type="entry name" value="SLC26A/SulP_dom"/>
</dbReference>
<dbReference type="PROSITE" id="PS50801">
    <property type="entry name" value="STAS"/>
    <property type="match status" value="1"/>
</dbReference>
<evidence type="ECO:0000256" key="3">
    <source>
        <dbReference type="ARBA" id="ARBA00022989"/>
    </source>
</evidence>
<feature type="transmembrane region" description="Helical" evidence="5">
    <location>
        <begin position="73"/>
        <end position="91"/>
    </location>
</feature>
<feature type="non-terminal residue" evidence="7">
    <location>
        <position position="1"/>
    </location>
</feature>
<evidence type="ECO:0000256" key="1">
    <source>
        <dbReference type="ARBA" id="ARBA00004141"/>
    </source>
</evidence>
<keyword evidence="4 5" id="KW-0472">Membrane</keyword>
<dbReference type="InterPro" id="IPR002645">
    <property type="entry name" value="STAS_dom"/>
</dbReference>
<evidence type="ECO:0000256" key="4">
    <source>
        <dbReference type="ARBA" id="ARBA00023136"/>
    </source>
</evidence>
<keyword evidence="3 5" id="KW-1133">Transmembrane helix</keyword>
<dbReference type="InterPro" id="IPR036513">
    <property type="entry name" value="STAS_dom_sf"/>
</dbReference>
<evidence type="ECO:0000313" key="7">
    <source>
        <dbReference type="EMBL" id="VAX32209.1"/>
    </source>
</evidence>
<keyword evidence="2 5" id="KW-0812">Transmembrane</keyword>
<gene>
    <name evidence="7" type="ORF">MNBD_NITROSPIRAE02-713</name>
</gene>
<dbReference type="InterPro" id="IPR052706">
    <property type="entry name" value="Membrane-Transporter-like"/>
</dbReference>
<evidence type="ECO:0000256" key="2">
    <source>
        <dbReference type="ARBA" id="ARBA00022692"/>
    </source>
</evidence>
<dbReference type="PANTHER" id="PTHR43310">
    <property type="entry name" value="SULFATE TRANSPORTER YBAR-RELATED"/>
    <property type="match status" value="1"/>
</dbReference>
<name>A0A3B1CQ22_9ZZZZ</name>
<dbReference type="Pfam" id="PF01740">
    <property type="entry name" value="STAS"/>
    <property type="match status" value="1"/>
</dbReference>
<dbReference type="AlphaFoldDB" id="A0A3B1CQ22"/>
<sequence length="309" mass="33190">SALILAVLGSIDSLLTSLVADNMVRTHHDSDRELIGQGIGNTIAGIFGGLPGAGATMRTVVNIRAGGRTPISGALHAIVLLSVVLGAGTLARYIPHVVLAGILIKVGTDIIDWDLLKRARQAPRTGVMLMFAVLFLTVFVDLITSVAVGMVAASLLLVHRMAQLQLKNIRVITDPDDESPLCEEAMTIIRAAGGRILLYHLSGPLSFGAAKDMVRRLALIDNSYDALVLDFANVPTIDFTTGIAIEDMIHDAQDSGRHVFLSGAQPPVRDILQRLGVFRLLKEEHDFTRRLYALKQAARLIGAEEIRGA</sequence>
<protein>
    <submittedName>
        <fullName evidence="7">Na(+)-dependent bicarbonate transporter BicA</fullName>
    </submittedName>
</protein>
<reference evidence="7" key="1">
    <citation type="submission" date="2018-06" db="EMBL/GenBank/DDBJ databases">
        <authorList>
            <person name="Zhirakovskaya E."/>
        </authorList>
    </citation>
    <scope>NUCLEOTIDE SEQUENCE</scope>
</reference>
<comment type="subcellular location">
    <subcellularLocation>
        <location evidence="1">Membrane</location>
        <topology evidence="1">Multi-pass membrane protein</topology>
    </subcellularLocation>
</comment>
<dbReference type="GO" id="GO:0016020">
    <property type="term" value="C:membrane"/>
    <property type="evidence" value="ECO:0007669"/>
    <property type="project" value="UniProtKB-SubCell"/>
</dbReference>
<dbReference type="CDD" id="cd07042">
    <property type="entry name" value="STAS_SulP_like_sulfate_transporter"/>
    <property type="match status" value="1"/>
</dbReference>
<feature type="domain" description="STAS" evidence="6">
    <location>
        <begin position="196"/>
        <end position="297"/>
    </location>
</feature>
<accession>A0A3B1CQ22</accession>
<evidence type="ECO:0000259" key="6">
    <source>
        <dbReference type="PROSITE" id="PS50801"/>
    </source>
</evidence>
<dbReference type="Gene3D" id="3.30.750.24">
    <property type="entry name" value="STAS domain"/>
    <property type="match status" value="1"/>
</dbReference>
<dbReference type="Pfam" id="PF00916">
    <property type="entry name" value="Sulfate_transp"/>
    <property type="match status" value="1"/>
</dbReference>
<dbReference type="SUPFAM" id="SSF52091">
    <property type="entry name" value="SpoIIaa-like"/>
    <property type="match status" value="1"/>
</dbReference>